<protein>
    <submittedName>
        <fullName evidence="1">Uncharacterized protein</fullName>
    </submittedName>
</protein>
<dbReference type="EMBL" id="ML210768">
    <property type="protein sequence ID" value="TFK16506.1"/>
    <property type="molecule type" value="Genomic_DNA"/>
</dbReference>
<dbReference type="AlphaFoldDB" id="A0A5C3K8W2"/>
<evidence type="ECO:0000313" key="1">
    <source>
        <dbReference type="EMBL" id="TFK16506.1"/>
    </source>
</evidence>
<dbReference type="Proteomes" id="UP000307440">
    <property type="component" value="Unassembled WGS sequence"/>
</dbReference>
<reference evidence="1 2" key="1">
    <citation type="journal article" date="2019" name="Nat. Ecol. Evol.">
        <title>Megaphylogeny resolves global patterns of mushroom evolution.</title>
        <authorList>
            <person name="Varga T."/>
            <person name="Krizsan K."/>
            <person name="Foldi C."/>
            <person name="Dima B."/>
            <person name="Sanchez-Garcia M."/>
            <person name="Sanchez-Ramirez S."/>
            <person name="Szollosi G.J."/>
            <person name="Szarkandi J.G."/>
            <person name="Papp V."/>
            <person name="Albert L."/>
            <person name="Andreopoulos W."/>
            <person name="Angelini C."/>
            <person name="Antonin V."/>
            <person name="Barry K.W."/>
            <person name="Bougher N.L."/>
            <person name="Buchanan P."/>
            <person name="Buyck B."/>
            <person name="Bense V."/>
            <person name="Catcheside P."/>
            <person name="Chovatia M."/>
            <person name="Cooper J."/>
            <person name="Damon W."/>
            <person name="Desjardin D."/>
            <person name="Finy P."/>
            <person name="Geml J."/>
            <person name="Haridas S."/>
            <person name="Hughes K."/>
            <person name="Justo A."/>
            <person name="Karasinski D."/>
            <person name="Kautmanova I."/>
            <person name="Kiss B."/>
            <person name="Kocsube S."/>
            <person name="Kotiranta H."/>
            <person name="LaButti K.M."/>
            <person name="Lechner B.E."/>
            <person name="Liimatainen K."/>
            <person name="Lipzen A."/>
            <person name="Lukacs Z."/>
            <person name="Mihaltcheva S."/>
            <person name="Morgado L.N."/>
            <person name="Niskanen T."/>
            <person name="Noordeloos M.E."/>
            <person name="Ohm R.A."/>
            <person name="Ortiz-Santana B."/>
            <person name="Ovrebo C."/>
            <person name="Racz N."/>
            <person name="Riley R."/>
            <person name="Savchenko A."/>
            <person name="Shiryaev A."/>
            <person name="Soop K."/>
            <person name="Spirin V."/>
            <person name="Szebenyi C."/>
            <person name="Tomsovsky M."/>
            <person name="Tulloss R.E."/>
            <person name="Uehling J."/>
            <person name="Grigoriev I.V."/>
            <person name="Vagvolgyi C."/>
            <person name="Papp T."/>
            <person name="Martin F.M."/>
            <person name="Miettinen O."/>
            <person name="Hibbett D.S."/>
            <person name="Nagy L.G."/>
        </authorList>
    </citation>
    <scope>NUCLEOTIDE SEQUENCE [LARGE SCALE GENOMIC DNA]</scope>
    <source>
        <strain evidence="1 2">CBS 121175</strain>
    </source>
</reference>
<gene>
    <name evidence="1" type="ORF">FA15DRAFT_547372</name>
</gene>
<sequence length="104" mass="11577">VECFLCGEENIRLSEMVEHVGRHILHVSRNANAPEELVQQPGANPCGFCGRDGCLTQLEKVNNKTLVIASTCPYRRSKMLPSKRYNEFDASSPCSNTPIYCSLC</sequence>
<organism evidence="1 2">
    <name type="scientific">Coprinopsis marcescibilis</name>
    <name type="common">Agaric fungus</name>
    <name type="synonym">Psathyrella marcescibilis</name>
    <dbReference type="NCBI Taxonomy" id="230819"/>
    <lineage>
        <taxon>Eukaryota</taxon>
        <taxon>Fungi</taxon>
        <taxon>Dikarya</taxon>
        <taxon>Basidiomycota</taxon>
        <taxon>Agaricomycotina</taxon>
        <taxon>Agaricomycetes</taxon>
        <taxon>Agaricomycetidae</taxon>
        <taxon>Agaricales</taxon>
        <taxon>Agaricineae</taxon>
        <taxon>Psathyrellaceae</taxon>
        <taxon>Coprinopsis</taxon>
    </lineage>
</organism>
<feature type="non-terminal residue" evidence="1">
    <location>
        <position position="1"/>
    </location>
</feature>
<keyword evidence="2" id="KW-1185">Reference proteome</keyword>
<evidence type="ECO:0000313" key="2">
    <source>
        <dbReference type="Proteomes" id="UP000307440"/>
    </source>
</evidence>
<feature type="non-terminal residue" evidence="1">
    <location>
        <position position="104"/>
    </location>
</feature>
<accession>A0A5C3K8W2</accession>
<dbReference type="OrthoDB" id="2953545at2759"/>
<proteinExistence type="predicted"/>
<name>A0A5C3K8W2_COPMA</name>